<evidence type="ECO:0000313" key="1">
    <source>
        <dbReference type="EMBL" id="CAB3988988.1"/>
    </source>
</evidence>
<keyword evidence="2" id="KW-1185">Reference proteome</keyword>
<sequence>MANALEKYSKTKFKKDIVVDTEHYSPYIRKLGDEAKDIPFTIQLPWEQLNSWYQTKQSELIEYSYVQILNAFLCKRYPTKIQENCPRIEENLRKSCSRAAQKIVRTRGRKREDLFGKVTSFAVQQNELVTAQTVSVLQSNIERLERANAQVTSQNALLNIKQNETSALVNKMQITIDKAKVDIDKLKQENESLYSVIEKISPQRKFEDKGKCITEVGKRQQERKLKTLETRVEQALWFSESFGLKLDTVKLVDHLGKPYSLSFGEKGRKSYKDLPTEEQQKIQETLHIMDKFCISDASYHELSCCPGGDELPRSYLIKQCKEDLNKLVYIERTPGEANGAALNFQDELRVVIEGMIEADETLKDAHFKVKISGDGAKMTRLTNFIIISFSILNAEDTVMSSKGNHTVAVIKGHEDYALLKESCSKIFDDINKLASSGKIKIKDKDVPIEIFVGGDYKVTNSRDQWKILGTKWATSDYACIWCKIHKLLRWDMSKTMVYWETHDCRSLKDIKDCALKNQFSCQHQPLLEVKLENVVLDELHLMLRITDVLTKSLINEALEWDVKDNTHKAPKDRTSKHLSDLIKCIQECGVSFNVWEKRNADGKGSGVHDFTSLMGSGKKLLMKHLPDKLNGVIKPKNCDSVVKIWKDFYKIYRMMNECDPSPDRIEEFFELASAWGKLFVSLGGEVSGFGKQHVTPYMHCLVYHVPNFMLRHNGIRKFTGQGVEKNNDDVRKFHLTKSNKWDAPKDILLVSKRLQFTSQHEREPRPYMKRNGEYWSTEIKEARNKRRKLFDTPCPESQANNPASVLDINGLSVLEIKQKLKELGVKTRARKLEKLQEILKRALEDQ</sequence>
<accession>A0A6S7GAI1</accession>
<dbReference type="OrthoDB" id="5983224at2759"/>
<proteinExistence type="predicted"/>
<dbReference type="PANTHER" id="PTHR31424">
    <property type="entry name" value="PROTEIN CBG23806"/>
    <property type="match status" value="1"/>
</dbReference>
<name>A0A6S7GAI1_PARCT</name>
<dbReference type="PANTHER" id="PTHR31424:SF3">
    <property type="entry name" value="RING-TYPE DOMAIN-CONTAINING PROTEIN"/>
    <property type="match status" value="1"/>
</dbReference>
<reference evidence="1" key="1">
    <citation type="submission" date="2020-04" db="EMBL/GenBank/DDBJ databases">
        <authorList>
            <person name="Alioto T."/>
            <person name="Alioto T."/>
            <person name="Gomez Garrido J."/>
        </authorList>
    </citation>
    <scope>NUCLEOTIDE SEQUENCE</scope>
    <source>
        <strain evidence="1">A484AB</strain>
    </source>
</reference>
<comment type="caution">
    <text evidence="1">The sequence shown here is derived from an EMBL/GenBank/DDBJ whole genome shotgun (WGS) entry which is preliminary data.</text>
</comment>
<gene>
    <name evidence="1" type="ORF">PACLA_8A011019</name>
</gene>
<organism evidence="1 2">
    <name type="scientific">Paramuricea clavata</name>
    <name type="common">Red gorgonian</name>
    <name type="synonym">Violescent sea-whip</name>
    <dbReference type="NCBI Taxonomy" id="317549"/>
    <lineage>
        <taxon>Eukaryota</taxon>
        <taxon>Metazoa</taxon>
        <taxon>Cnidaria</taxon>
        <taxon>Anthozoa</taxon>
        <taxon>Octocorallia</taxon>
        <taxon>Malacalcyonacea</taxon>
        <taxon>Plexauridae</taxon>
        <taxon>Paramuricea</taxon>
    </lineage>
</organism>
<dbReference type="Proteomes" id="UP001152795">
    <property type="component" value="Unassembled WGS sequence"/>
</dbReference>
<dbReference type="AlphaFoldDB" id="A0A6S7GAI1"/>
<evidence type="ECO:0000313" key="2">
    <source>
        <dbReference type="Proteomes" id="UP001152795"/>
    </source>
</evidence>
<dbReference type="EMBL" id="CACRXK020001415">
    <property type="protein sequence ID" value="CAB3988988.1"/>
    <property type="molecule type" value="Genomic_DNA"/>
</dbReference>
<protein>
    <submittedName>
        <fullName evidence="1">Uncharacterized protein</fullName>
    </submittedName>
</protein>